<reference evidence="1" key="1">
    <citation type="journal article" date="2023" name="Plant J.">
        <title>The genome of the king protea, Protea cynaroides.</title>
        <authorList>
            <person name="Chang J."/>
            <person name="Duong T.A."/>
            <person name="Schoeman C."/>
            <person name="Ma X."/>
            <person name="Roodt D."/>
            <person name="Barker N."/>
            <person name="Li Z."/>
            <person name="Van de Peer Y."/>
            <person name="Mizrachi E."/>
        </authorList>
    </citation>
    <scope>NUCLEOTIDE SEQUENCE</scope>
    <source>
        <tissue evidence="1">Young leaves</tissue>
    </source>
</reference>
<dbReference type="EMBL" id="JAMYWD010000003">
    <property type="protein sequence ID" value="KAJ4976600.1"/>
    <property type="molecule type" value="Genomic_DNA"/>
</dbReference>
<evidence type="ECO:0000313" key="2">
    <source>
        <dbReference type="Proteomes" id="UP001141806"/>
    </source>
</evidence>
<dbReference type="OrthoDB" id="427480at2759"/>
<sequence length="157" mass="17958">MLDGCIDLLQIDTKLPMDIFENVMQLAIEGFKAVANYIREDIPSNLQEKIECGIFFVQKAAYQVEVVVLHLLNMGAVKLELQCSENINGVAVYRQPDWNLDSLEVQLDASSLCHVPFTKSRIWYSFVRKRLFYSLFCCSSARLISRTRCNNILSGKQ</sequence>
<proteinExistence type="predicted"/>
<accession>A0A9Q0QYC9</accession>
<dbReference type="AlphaFoldDB" id="A0A9Q0QYC9"/>
<gene>
    <name evidence="1" type="ORF">NE237_001706</name>
</gene>
<name>A0A9Q0QYC9_9MAGN</name>
<evidence type="ECO:0000313" key="1">
    <source>
        <dbReference type="EMBL" id="KAJ4976600.1"/>
    </source>
</evidence>
<comment type="caution">
    <text evidence="1">The sequence shown here is derived from an EMBL/GenBank/DDBJ whole genome shotgun (WGS) entry which is preliminary data.</text>
</comment>
<keyword evidence="2" id="KW-1185">Reference proteome</keyword>
<organism evidence="1 2">
    <name type="scientific">Protea cynaroides</name>
    <dbReference type="NCBI Taxonomy" id="273540"/>
    <lineage>
        <taxon>Eukaryota</taxon>
        <taxon>Viridiplantae</taxon>
        <taxon>Streptophyta</taxon>
        <taxon>Embryophyta</taxon>
        <taxon>Tracheophyta</taxon>
        <taxon>Spermatophyta</taxon>
        <taxon>Magnoliopsida</taxon>
        <taxon>Proteales</taxon>
        <taxon>Proteaceae</taxon>
        <taxon>Protea</taxon>
    </lineage>
</organism>
<dbReference type="Proteomes" id="UP001141806">
    <property type="component" value="Unassembled WGS sequence"/>
</dbReference>
<protein>
    <submittedName>
        <fullName evidence="1">Uncharacterized protein</fullName>
    </submittedName>
</protein>